<evidence type="ECO:0000256" key="3">
    <source>
        <dbReference type="ARBA" id="ARBA00012438"/>
    </source>
</evidence>
<dbReference type="GO" id="GO:0005524">
    <property type="term" value="F:ATP binding"/>
    <property type="evidence" value="ECO:0007669"/>
    <property type="project" value="UniProtKB-KW"/>
</dbReference>
<evidence type="ECO:0000313" key="17">
    <source>
        <dbReference type="EMBL" id="VVD77564.1"/>
    </source>
</evidence>
<dbReference type="InterPro" id="IPR036890">
    <property type="entry name" value="HATPase_C_sf"/>
</dbReference>
<dbReference type="Gene3D" id="3.30.450.20">
    <property type="entry name" value="PAS domain"/>
    <property type="match status" value="2"/>
</dbReference>
<evidence type="ECO:0000256" key="8">
    <source>
        <dbReference type="ARBA" id="ARBA00022777"/>
    </source>
</evidence>
<dbReference type="InterPro" id="IPR001610">
    <property type="entry name" value="PAC"/>
</dbReference>
<keyword evidence="8 17" id="KW-0418">Kinase</keyword>
<sequence>MGYLLPLWIVGCAALCAIAWIALSLHLRLATTGFTMLLLIVALSYLDSFVSSLLFSVTAALLLNVYFTPPIFSFRIDKSIDYIPLVTFMTCSLLVTSLVRRIRDAERLQRDHARLLDLTHDTVFVRDPDDVVTYWNHAAEQLYGWRRDEALGRRAQDLLKTEFPAPIDAIQATFLASGEWEGELTHVKRDGTRVTVASRWAMQRDAHGRFSGTLETNNNITRRKQAEARLHRIQAQYLEEAQRLSRTGSFGWNVETGALFWSAQAYEIFEISPDVPPSLAFVRSRIHADDLAVFESMLRRVADHDDCFDIEHRIMLPDGRTKYLHVVAREASGQVEGRQFIGAVMDVTEARETAARLRVAQADLAKTSRMTSLAELSASIAHEIGQPLAAVATNAEACLRWLHRVPPNLAEVEGCVTQIAEESNRAADIVQRVRRLMKGAPPEAQPVDVGRLVREACVMVRSELDEHGVLLKLHLADEPLTVWGDAVQLQQVMVNLSTNAIQAMASQSGPRQLSITAQRAGDDRVSISVRDTGPGIANDDVPRLFDAFFTTKPNGMGMGLAICRSIVESHGGSVRIGHSGGAGPEGATFTLVLPCPSIA</sequence>
<dbReference type="Gene3D" id="1.20.120.620">
    <property type="entry name" value="Backbone structure of the membrane domain of e. Coli histidine kinase receptor kdpd"/>
    <property type="match status" value="1"/>
</dbReference>
<dbReference type="PANTHER" id="PTHR43065:SF10">
    <property type="entry name" value="PEROXIDE STRESS-ACTIVATED HISTIDINE KINASE MAK3"/>
    <property type="match status" value="1"/>
</dbReference>
<feature type="domain" description="PAC" evidence="16">
    <location>
        <begin position="180"/>
        <end position="232"/>
    </location>
</feature>
<feature type="transmembrane region" description="Helical" evidence="13">
    <location>
        <begin position="6"/>
        <end position="25"/>
    </location>
</feature>
<evidence type="ECO:0000256" key="10">
    <source>
        <dbReference type="ARBA" id="ARBA00022989"/>
    </source>
</evidence>
<keyword evidence="6 13" id="KW-0812">Transmembrane</keyword>
<keyword evidence="7" id="KW-0547">Nucleotide-binding</keyword>
<dbReference type="Pfam" id="PF08447">
    <property type="entry name" value="PAS_3"/>
    <property type="match status" value="1"/>
</dbReference>
<dbReference type="InterPro" id="IPR013767">
    <property type="entry name" value="PAS_fold"/>
</dbReference>
<evidence type="ECO:0000256" key="12">
    <source>
        <dbReference type="ARBA" id="ARBA00023136"/>
    </source>
</evidence>
<dbReference type="InterPro" id="IPR013655">
    <property type="entry name" value="PAS_fold_3"/>
</dbReference>
<dbReference type="InterPro" id="IPR004358">
    <property type="entry name" value="Sig_transdc_His_kin-like_C"/>
</dbReference>
<dbReference type="InterPro" id="IPR000014">
    <property type="entry name" value="PAS"/>
</dbReference>
<evidence type="ECO:0000256" key="9">
    <source>
        <dbReference type="ARBA" id="ARBA00022840"/>
    </source>
</evidence>
<evidence type="ECO:0000256" key="4">
    <source>
        <dbReference type="ARBA" id="ARBA00022553"/>
    </source>
</evidence>
<dbReference type="Pfam" id="PF00989">
    <property type="entry name" value="PAS"/>
    <property type="match status" value="1"/>
</dbReference>
<dbReference type="PROSITE" id="PS50113">
    <property type="entry name" value="PAC"/>
    <property type="match status" value="2"/>
</dbReference>
<dbReference type="CDD" id="cd00130">
    <property type="entry name" value="PAS"/>
    <property type="match status" value="2"/>
</dbReference>
<gene>
    <name evidence="17" type="primary">tmoS_2</name>
    <name evidence="17" type="ORF">PCO31010_00964</name>
</gene>
<dbReference type="InterPro" id="IPR036097">
    <property type="entry name" value="HisK_dim/P_sf"/>
</dbReference>
<dbReference type="PROSITE" id="PS50112">
    <property type="entry name" value="PAS"/>
    <property type="match status" value="1"/>
</dbReference>
<dbReference type="SMART" id="SM00086">
    <property type="entry name" value="PAC"/>
    <property type="match status" value="2"/>
</dbReference>
<evidence type="ECO:0000256" key="13">
    <source>
        <dbReference type="SAM" id="Phobius"/>
    </source>
</evidence>
<dbReference type="SUPFAM" id="SSF55874">
    <property type="entry name" value="ATPase domain of HSP90 chaperone/DNA topoisomerase II/histidine kinase"/>
    <property type="match status" value="1"/>
</dbReference>
<evidence type="ECO:0000256" key="2">
    <source>
        <dbReference type="ARBA" id="ARBA00004141"/>
    </source>
</evidence>
<dbReference type="Gene3D" id="1.10.287.130">
    <property type="match status" value="1"/>
</dbReference>
<evidence type="ECO:0000256" key="7">
    <source>
        <dbReference type="ARBA" id="ARBA00022741"/>
    </source>
</evidence>
<dbReference type="Pfam" id="PF02518">
    <property type="entry name" value="HATPase_c"/>
    <property type="match status" value="1"/>
</dbReference>
<dbReference type="SMART" id="SM00388">
    <property type="entry name" value="HisKA"/>
    <property type="match status" value="1"/>
</dbReference>
<dbReference type="NCBIfam" id="TIGR00229">
    <property type="entry name" value="sensory_box"/>
    <property type="match status" value="1"/>
</dbReference>
<dbReference type="GO" id="GO:0000155">
    <property type="term" value="F:phosphorelay sensor kinase activity"/>
    <property type="evidence" value="ECO:0007669"/>
    <property type="project" value="InterPro"/>
</dbReference>
<keyword evidence="5 17" id="KW-0808">Transferase</keyword>
<feature type="domain" description="PAS" evidence="15">
    <location>
        <begin position="108"/>
        <end position="162"/>
    </location>
</feature>
<evidence type="ECO:0000313" key="18">
    <source>
        <dbReference type="Proteomes" id="UP000343335"/>
    </source>
</evidence>
<dbReference type="GO" id="GO:0016020">
    <property type="term" value="C:membrane"/>
    <property type="evidence" value="ECO:0007669"/>
    <property type="project" value="UniProtKB-SubCell"/>
</dbReference>
<evidence type="ECO:0000259" key="16">
    <source>
        <dbReference type="PROSITE" id="PS50113"/>
    </source>
</evidence>
<keyword evidence="4" id="KW-0597">Phosphoprotein</keyword>
<dbReference type="InterPro" id="IPR005467">
    <property type="entry name" value="His_kinase_dom"/>
</dbReference>
<comment type="catalytic activity">
    <reaction evidence="1">
        <text>ATP + protein L-histidine = ADP + protein N-phospho-L-histidine.</text>
        <dbReference type="EC" id="2.7.13.3"/>
    </reaction>
</comment>
<dbReference type="InterPro" id="IPR003594">
    <property type="entry name" value="HATPase_dom"/>
</dbReference>
<feature type="transmembrane region" description="Helical" evidence="13">
    <location>
        <begin position="37"/>
        <end position="62"/>
    </location>
</feature>
<dbReference type="AlphaFoldDB" id="A0A5E4STJ7"/>
<dbReference type="Proteomes" id="UP000343335">
    <property type="component" value="Unassembled WGS sequence"/>
</dbReference>
<dbReference type="SMART" id="SM00387">
    <property type="entry name" value="HATPase_c"/>
    <property type="match status" value="1"/>
</dbReference>
<dbReference type="CDD" id="cd00082">
    <property type="entry name" value="HisKA"/>
    <property type="match status" value="1"/>
</dbReference>
<dbReference type="SUPFAM" id="SSF55785">
    <property type="entry name" value="PYP-like sensor domain (PAS domain)"/>
    <property type="match status" value="2"/>
</dbReference>
<name>A0A5E4STJ7_9BURK</name>
<dbReference type="PROSITE" id="PS50109">
    <property type="entry name" value="HIS_KIN"/>
    <property type="match status" value="1"/>
</dbReference>
<comment type="subcellular location">
    <subcellularLocation>
        <location evidence="2">Membrane</location>
        <topology evidence="2">Multi-pass membrane protein</topology>
    </subcellularLocation>
</comment>
<organism evidence="17 18">
    <name type="scientific">Pandoraea commovens</name>
    <dbReference type="NCBI Taxonomy" id="2508289"/>
    <lineage>
        <taxon>Bacteria</taxon>
        <taxon>Pseudomonadati</taxon>
        <taxon>Pseudomonadota</taxon>
        <taxon>Betaproteobacteria</taxon>
        <taxon>Burkholderiales</taxon>
        <taxon>Burkholderiaceae</taxon>
        <taxon>Pandoraea</taxon>
    </lineage>
</organism>
<evidence type="ECO:0000256" key="6">
    <source>
        <dbReference type="ARBA" id="ARBA00022692"/>
    </source>
</evidence>
<dbReference type="Gene3D" id="3.30.565.10">
    <property type="entry name" value="Histidine kinase-like ATPase, C-terminal domain"/>
    <property type="match status" value="1"/>
</dbReference>
<dbReference type="SUPFAM" id="SSF47384">
    <property type="entry name" value="Homodimeric domain of signal transducing histidine kinase"/>
    <property type="match status" value="1"/>
</dbReference>
<keyword evidence="11" id="KW-0902">Two-component regulatory system</keyword>
<dbReference type="RefSeq" id="WP_150663176.1">
    <property type="nucleotide sequence ID" value="NZ_CABPSA010000001.1"/>
</dbReference>
<dbReference type="Gene3D" id="2.10.70.100">
    <property type="match status" value="1"/>
</dbReference>
<dbReference type="InterPro" id="IPR025201">
    <property type="entry name" value="KdpD_TM"/>
</dbReference>
<dbReference type="InterPro" id="IPR035965">
    <property type="entry name" value="PAS-like_dom_sf"/>
</dbReference>
<dbReference type="OrthoDB" id="8559580at2"/>
<dbReference type="PANTHER" id="PTHR43065">
    <property type="entry name" value="SENSOR HISTIDINE KINASE"/>
    <property type="match status" value="1"/>
</dbReference>
<dbReference type="Pfam" id="PF00512">
    <property type="entry name" value="HisKA"/>
    <property type="match status" value="1"/>
</dbReference>
<accession>A0A5E4STJ7</accession>
<dbReference type="PRINTS" id="PR00344">
    <property type="entry name" value="BCTRLSENSOR"/>
</dbReference>
<dbReference type="EMBL" id="CABPSA010000001">
    <property type="protein sequence ID" value="VVD77564.1"/>
    <property type="molecule type" value="Genomic_DNA"/>
</dbReference>
<evidence type="ECO:0000259" key="14">
    <source>
        <dbReference type="PROSITE" id="PS50109"/>
    </source>
</evidence>
<evidence type="ECO:0000259" key="15">
    <source>
        <dbReference type="PROSITE" id="PS50112"/>
    </source>
</evidence>
<evidence type="ECO:0000256" key="5">
    <source>
        <dbReference type="ARBA" id="ARBA00022679"/>
    </source>
</evidence>
<evidence type="ECO:0000256" key="1">
    <source>
        <dbReference type="ARBA" id="ARBA00000085"/>
    </source>
</evidence>
<dbReference type="SMART" id="SM00091">
    <property type="entry name" value="PAS"/>
    <property type="match status" value="2"/>
</dbReference>
<keyword evidence="10 13" id="KW-1133">Transmembrane helix</keyword>
<feature type="domain" description="Histidine kinase" evidence="14">
    <location>
        <begin position="379"/>
        <end position="597"/>
    </location>
</feature>
<protein>
    <recommendedName>
        <fullName evidence="3">histidine kinase</fullName>
        <ecNumber evidence="3">2.7.13.3</ecNumber>
    </recommendedName>
</protein>
<keyword evidence="9" id="KW-0067">ATP-binding</keyword>
<dbReference type="EC" id="2.7.13.3" evidence="3"/>
<dbReference type="InterPro" id="IPR038318">
    <property type="entry name" value="KdpD_sf"/>
</dbReference>
<keyword evidence="12 13" id="KW-0472">Membrane</keyword>
<dbReference type="Pfam" id="PF13493">
    <property type="entry name" value="DUF4118"/>
    <property type="match status" value="1"/>
</dbReference>
<dbReference type="InterPro" id="IPR000700">
    <property type="entry name" value="PAS-assoc_C"/>
</dbReference>
<reference evidence="17 18" key="1">
    <citation type="submission" date="2019-08" db="EMBL/GenBank/DDBJ databases">
        <authorList>
            <person name="Peeters C."/>
        </authorList>
    </citation>
    <scope>NUCLEOTIDE SEQUENCE [LARGE SCALE GENOMIC DNA]</scope>
    <source>
        <strain evidence="17 18">LMG 31010</strain>
    </source>
</reference>
<proteinExistence type="predicted"/>
<feature type="domain" description="PAC" evidence="16">
    <location>
        <begin position="308"/>
        <end position="359"/>
    </location>
</feature>
<evidence type="ECO:0000256" key="11">
    <source>
        <dbReference type="ARBA" id="ARBA00023012"/>
    </source>
</evidence>
<dbReference type="GO" id="GO:0006355">
    <property type="term" value="P:regulation of DNA-templated transcription"/>
    <property type="evidence" value="ECO:0007669"/>
    <property type="project" value="InterPro"/>
</dbReference>
<dbReference type="InterPro" id="IPR003661">
    <property type="entry name" value="HisK_dim/P_dom"/>
</dbReference>